<organism evidence="4">
    <name type="scientific">Arthrobacter sp. K5</name>
    <dbReference type="NCBI Taxonomy" id="2839623"/>
    <lineage>
        <taxon>Bacteria</taxon>
        <taxon>Bacillati</taxon>
        <taxon>Actinomycetota</taxon>
        <taxon>Actinomycetes</taxon>
        <taxon>Micrococcales</taxon>
        <taxon>Micrococcaceae</taxon>
        <taxon>Arthrobacter</taxon>
    </lineage>
</organism>
<dbReference type="AlphaFoldDB" id="A0AAU8EUI4"/>
<dbReference type="Pfam" id="PF03713">
    <property type="entry name" value="DUF305"/>
    <property type="match status" value="1"/>
</dbReference>
<dbReference type="InterPro" id="IPR005183">
    <property type="entry name" value="DUF305_CopM-like"/>
</dbReference>
<dbReference type="PROSITE" id="PS51257">
    <property type="entry name" value="PROKAR_LIPOPROTEIN"/>
    <property type="match status" value="1"/>
</dbReference>
<dbReference type="InterPro" id="IPR012347">
    <property type="entry name" value="Ferritin-like"/>
</dbReference>
<evidence type="ECO:0000259" key="3">
    <source>
        <dbReference type="Pfam" id="PF03713"/>
    </source>
</evidence>
<name>A0AAU8EUI4_9MICC</name>
<gene>
    <name evidence="4" type="ORF">ABRP34_09130</name>
</gene>
<protein>
    <submittedName>
        <fullName evidence="4">DUF305 domain-containing protein</fullName>
    </submittedName>
</protein>
<feature type="region of interest" description="Disordered" evidence="1">
    <location>
        <begin position="122"/>
        <end position="145"/>
    </location>
</feature>
<feature type="domain" description="DUF305" evidence="3">
    <location>
        <begin position="61"/>
        <end position="209"/>
    </location>
</feature>
<keyword evidence="2" id="KW-0732">Signal</keyword>
<dbReference type="RefSeq" id="WP_353712983.1">
    <property type="nucleotide sequence ID" value="NZ_CP159279.1"/>
</dbReference>
<feature type="compositionally biased region" description="Low complexity" evidence="1">
    <location>
        <begin position="29"/>
        <end position="54"/>
    </location>
</feature>
<feature type="signal peptide" evidence="2">
    <location>
        <begin position="1"/>
        <end position="20"/>
    </location>
</feature>
<reference evidence="4" key="1">
    <citation type="submission" date="2024-06" db="EMBL/GenBank/DDBJ databases">
        <title>Biodegradation of dimethachlon by Arthrobacter sp. K5: mechanistic insights and ecological implications.</title>
        <authorList>
            <person name="Hu S."/>
            <person name="Lu P."/>
        </authorList>
    </citation>
    <scope>NUCLEOTIDE SEQUENCE</scope>
    <source>
        <strain evidence="4">K5</strain>
    </source>
</reference>
<dbReference type="EMBL" id="CP159279">
    <property type="protein sequence ID" value="XCH13119.1"/>
    <property type="molecule type" value="Genomic_DNA"/>
</dbReference>
<evidence type="ECO:0000313" key="4">
    <source>
        <dbReference type="EMBL" id="XCH13119.1"/>
    </source>
</evidence>
<sequence length="212" mass="21621">MNKKFLTLSTASIAAAIALAGCGSGPGSGTTTTGTDSGSASATASAPSGSATAAAEHNAADTMFAQMMIPHHTQAVEMSDMMLAKKDIPAKVTALAQKIKAAQAPEIETMTGWLRSWNEPTEAASGHDMSTHGPAMGGMMSDDDMKKLGAAQGTEAAKLFLTQMTAHHQGAIMMAKGEETGGQNADAVALAKAIAAAQQKEIQEMKDLLATL</sequence>
<dbReference type="PANTHER" id="PTHR36933:SF1">
    <property type="entry name" value="SLL0788 PROTEIN"/>
    <property type="match status" value="1"/>
</dbReference>
<feature type="chain" id="PRO_5043773074" evidence="2">
    <location>
        <begin position="21"/>
        <end position="212"/>
    </location>
</feature>
<evidence type="ECO:0000256" key="2">
    <source>
        <dbReference type="SAM" id="SignalP"/>
    </source>
</evidence>
<dbReference type="Gene3D" id="1.20.1260.10">
    <property type="match status" value="1"/>
</dbReference>
<accession>A0AAU8EUI4</accession>
<proteinExistence type="predicted"/>
<dbReference type="PANTHER" id="PTHR36933">
    <property type="entry name" value="SLL0788 PROTEIN"/>
    <property type="match status" value="1"/>
</dbReference>
<evidence type="ECO:0000256" key="1">
    <source>
        <dbReference type="SAM" id="MobiDB-lite"/>
    </source>
</evidence>
<feature type="region of interest" description="Disordered" evidence="1">
    <location>
        <begin position="25"/>
        <end position="54"/>
    </location>
</feature>